<evidence type="ECO:0000313" key="3">
    <source>
        <dbReference type="Proteomes" id="UP000824070"/>
    </source>
</evidence>
<reference evidence="2" key="1">
    <citation type="submission" date="2020-10" db="EMBL/GenBank/DDBJ databases">
        <authorList>
            <person name="Gilroy R."/>
        </authorList>
    </citation>
    <scope>NUCLEOTIDE SEQUENCE</scope>
    <source>
        <strain evidence="2">ChiGjej1B1-22543</strain>
    </source>
</reference>
<proteinExistence type="predicted"/>
<keyword evidence="1" id="KW-0472">Membrane</keyword>
<reference evidence="2" key="2">
    <citation type="journal article" date="2021" name="PeerJ">
        <title>Extensive microbial diversity within the chicken gut microbiome revealed by metagenomics and culture.</title>
        <authorList>
            <person name="Gilroy R."/>
            <person name="Ravi A."/>
            <person name="Getino M."/>
            <person name="Pursley I."/>
            <person name="Horton D.L."/>
            <person name="Alikhan N.F."/>
            <person name="Baker D."/>
            <person name="Gharbi K."/>
            <person name="Hall N."/>
            <person name="Watson M."/>
            <person name="Adriaenssens E.M."/>
            <person name="Foster-Nyarko E."/>
            <person name="Jarju S."/>
            <person name="Secka A."/>
            <person name="Antonio M."/>
            <person name="Oren A."/>
            <person name="Chaudhuri R.R."/>
            <person name="La Ragione R."/>
            <person name="Hildebrand F."/>
            <person name="Pallen M.J."/>
        </authorList>
    </citation>
    <scope>NUCLEOTIDE SEQUENCE</scope>
    <source>
        <strain evidence="2">ChiGjej1B1-22543</strain>
    </source>
</reference>
<accession>A0A9D1LP62</accession>
<dbReference type="EMBL" id="DVMV01000035">
    <property type="protein sequence ID" value="HIU45494.1"/>
    <property type="molecule type" value="Genomic_DNA"/>
</dbReference>
<feature type="transmembrane region" description="Helical" evidence="1">
    <location>
        <begin position="21"/>
        <end position="41"/>
    </location>
</feature>
<organism evidence="2 3">
    <name type="scientific">Candidatus Alloenteromonas pullicola</name>
    <dbReference type="NCBI Taxonomy" id="2840784"/>
    <lineage>
        <taxon>Bacteria</taxon>
        <taxon>Bacillati</taxon>
        <taxon>Bacillota</taxon>
        <taxon>Bacillota incertae sedis</taxon>
        <taxon>Candidatus Alloenteromonas</taxon>
    </lineage>
</organism>
<feature type="transmembrane region" description="Helical" evidence="1">
    <location>
        <begin position="47"/>
        <end position="70"/>
    </location>
</feature>
<keyword evidence="1" id="KW-0812">Transmembrane</keyword>
<evidence type="ECO:0000256" key="1">
    <source>
        <dbReference type="SAM" id="Phobius"/>
    </source>
</evidence>
<name>A0A9D1LP62_9FIRM</name>
<evidence type="ECO:0000313" key="2">
    <source>
        <dbReference type="EMBL" id="HIU45494.1"/>
    </source>
</evidence>
<gene>
    <name evidence="2" type="ORF">IAC52_04275</name>
</gene>
<protein>
    <submittedName>
        <fullName evidence="2">Uncharacterized protein</fullName>
    </submittedName>
</protein>
<dbReference type="Proteomes" id="UP000824070">
    <property type="component" value="Unassembled WGS sequence"/>
</dbReference>
<comment type="caution">
    <text evidence="2">The sequence shown here is derived from an EMBL/GenBank/DDBJ whole genome shotgun (WGS) entry which is preliminary data.</text>
</comment>
<dbReference type="AlphaFoldDB" id="A0A9D1LP62"/>
<sequence length="156" mass="17112">MVILTDGEHIAKLRKGKAVGLTLLLVCLAAICADFLIVFLLQSRENALWFILGGSLVCFASAALFAYSLFSVYLPYRRAIGDLSRYAKANLEQISGICNNDGRLTTHSGYPCLYLSVHTEQGDRDAYVPAYFLDRASAGQRVRLLTHNGLVCGYGE</sequence>
<keyword evidence="1" id="KW-1133">Transmembrane helix</keyword>